<dbReference type="InterPro" id="IPR011711">
    <property type="entry name" value="GntR_C"/>
</dbReference>
<evidence type="ECO:0000259" key="4">
    <source>
        <dbReference type="PROSITE" id="PS50949"/>
    </source>
</evidence>
<reference evidence="5 6" key="1">
    <citation type="submission" date="2018-01" db="EMBL/GenBank/DDBJ databases">
        <title>Halomonas endophytica sp. nov., isolated from storage liquid in the stems of Populus euphratica.</title>
        <authorList>
            <person name="Chen C."/>
        </authorList>
    </citation>
    <scope>NUCLEOTIDE SEQUENCE [LARGE SCALE GENOMIC DNA]</scope>
    <source>
        <strain evidence="5 6">MC28</strain>
    </source>
</reference>
<sequence length="213" mass="24090">MKKNFDTYTEIKERILSLDYRPGSRLSEARLAVELGVGRSPIRTALKRLEVEGWVNVLPQSGTIVAEFGVDDVVELCELRMLLEAHVARIATERLDNPTLQSLRAMFDALAGEETKNITSIEVFDDIFHKTLYEHAENGLIQTTLMNLRDQIRWIRRANSLRSCRVAESLAEMGAVLAALEARDSTAAANLMETHIRNIGVAYRQEHEKEKNP</sequence>
<protein>
    <recommendedName>
        <fullName evidence="4">HTH gntR-type domain-containing protein</fullName>
    </recommendedName>
</protein>
<proteinExistence type="predicted"/>
<evidence type="ECO:0000313" key="5">
    <source>
        <dbReference type="EMBL" id="PMR77889.1"/>
    </source>
</evidence>
<dbReference type="GO" id="GO:0003700">
    <property type="term" value="F:DNA-binding transcription factor activity"/>
    <property type="evidence" value="ECO:0007669"/>
    <property type="project" value="InterPro"/>
</dbReference>
<evidence type="ECO:0000256" key="2">
    <source>
        <dbReference type="ARBA" id="ARBA00023125"/>
    </source>
</evidence>
<dbReference type="GO" id="GO:0003677">
    <property type="term" value="F:DNA binding"/>
    <property type="evidence" value="ECO:0007669"/>
    <property type="project" value="UniProtKB-KW"/>
</dbReference>
<dbReference type="Gene3D" id="1.10.10.10">
    <property type="entry name" value="Winged helix-like DNA-binding domain superfamily/Winged helix DNA-binding domain"/>
    <property type="match status" value="1"/>
</dbReference>
<dbReference type="CDD" id="cd07377">
    <property type="entry name" value="WHTH_GntR"/>
    <property type="match status" value="1"/>
</dbReference>
<dbReference type="PROSITE" id="PS50949">
    <property type="entry name" value="HTH_GNTR"/>
    <property type="match status" value="1"/>
</dbReference>
<dbReference type="OrthoDB" id="9799812at2"/>
<dbReference type="RefSeq" id="WP_102651528.1">
    <property type="nucleotide sequence ID" value="NZ_PNRF01000002.1"/>
</dbReference>
<keyword evidence="3" id="KW-0804">Transcription</keyword>
<evidence type="ECO:0000256" key="1">
    <source>
        <dbReference type="ARBA" id="ARBA00023015"/>
    </source>
</evidence>
<dbReference type="PANTHER" id="PTHR43537:SF24">
    <property type="entry name" value="GLUCONATE OPERON TRANSCRIPTIONAL REPRESSOR"/>
    <property type="match status" value="1"/>
</dbReference>
<dbReference type="SMART" id="SM00345">
    <property type="entry name" value="HTH_GNTR"/>
    <property type="match status" value="1"/>
</dbReference>
<dbReference type="EMBL" id="PNRF01000002">
    <property type="protein sequence ID" value="PMR77889.1"/>
    <property type="molecule type" value="Genomic_DNA"/>
</dbReference>
<dbReference type="PANTHER" id="PTHR43537">
    <property type="entry name" value="TRANSCRIPTIONAL REGULATOR, GNTR FAMILY"/>
    <property type="match status" value="1"/>
</dbReference>
<feature type="domain" description="HTH gntR-type" evidence="4">
    <location>
        <begin position="1"/>
        <end position="68"/>
    </location>
</feature>
<dbReference type="InterPro" id="IPR036390">
    <property type="entry name" value="WH_DNA-bd_sf"/>
</dbReference>
<dbReference type="SMART" id="SM00895">
    <property type="entry name" value="FCD"/>
    <property type="match status" value="1"/>
</dbReference>
<keyword evidence="1" id="KW-0805">Transcription regulation</keyword>
<evidence type="ECO:0000313" key="6">
    <source>
        <dbReference type="Proteomes" id="UP000235803"/>
    </source>
</evidence>
<gene>
    <name evidence="5" type="ORF">C1H69_00825</name>
</gene>
<evidence type="ECO:0000256" key="3">
    <source>
        <dbReference type="ARBA" id="ARBA00023163"/>
    </source>
</evidence>
<organism evidence="5 6">
    <name type="scientific">Billgrantia endophytica</name>
    <dbReference type="NCBI Taxonomy" id="2033802"/>
    <lineage>
        <taxon>Bacteria</taxon>
        <taxon>Pseudomonadati</taxon>
        <taxon>Pseudomonadota</taxon>
        <taxon>Gammaproteobacteria</taxon>
        <taxon>Oceanospirillales</taxon>
        <taxon>Halomonadaceae</taxon>
        <taxon>Billgrantia</taxon>
    </lineage>
</organism>
<dbReference type="SUPFAM" id="SSF48008">
    <property type="entry name" value="GntR ligand-binding domain-like"/>
    <property type="match status" value="1"/>
</dbReference>
<dbReference type="PRINTS" id="PR00035">
    <property type="entry name" value="HTHGNTR"/>
</dbReference>
<dbReference type="InterPro" id="IPR000524">
    <property type="entry name" value="Tscrpt_reg_HTH_GntR"/>
</dbReference>
<dbReference type="InterPro" id="IPR008920">
    <property type="entry name" value="TF_FadR/GntR_C"/>
</dbReference>
<name>A0A2N7UBS2_9GAMM</name>
<dbReference type="Proteomes" id="UP000235803">
    <property type="component" value="Unassembled WGS sequence"/>
</dbReference>
<accession>A0A2N7UBS2</accession>
<dbReference type="Pfam" id="PF00392">
    <property type="entry name" value="GntR"/>
    <property type="match status" value="1"/>
</dbReference>
<comment type="caution">
    <text evidence="5">The sequence shown here is derived from an EMBL/GenBank/DDBJ whole genome shotgun (WGS) entry which is preliminary data.</text>
</comment>
<keyword evidence="6" id="KW-1185">Reference proteome</keyword>
<dbReference type="InterPro" id="IPR036388">
    <property type="entry name" value="WH-like_DNA-bd_sf"/>
</dbReference>
<dbReference type="Gene3D" id="1.20.120.530">
    <property type="entry name" value="GntR ligand-binding domain-like"/>
    <property type="match status" value="1"/>
</dbReference>
<keyword evidence="2" id="KW-0238">DNA-binding</keyword>
<dbReference type="SUPFAM" id="SSF46785">
    <property type="entry name" value="Winged helix' DNA-binding domain"/>
    <property type="match status" value="1"/>
</dbReference>
<dbReference type="Pfam" id="PF07729">
    <property type="entry name" value="FCD"/>
    <property type="match status" value="1"/>
</dbReference>
<dbReference type="AlphaFoldDB" id="A0A2N7UBS2"/>